<dbReference type="Proteomes" id="UP000721236">
    <property type="component" value="Unassembled WGS sequence"/>
</dbReference>
<organism evidence="2 3">
    <name type="scientific">Cupriavidus respiraculi</name>
    <dbReference type="NCBI Taxonomy" id="195930"/>
    <lineage>
        <taxon>Bacteria</taxon>
        <taxon>Pseudomonadati</taxon>
        <taxon>Pseudomonadota</taxon>
        <taxon>Betaproteobacteria</taxon>
        <taxon>Burkholderiales</taxon>
        <taxon>Burkholderiaceae</taxon>
        <taxon>Cupriavidus</taxon>
    </lineage>
</organism>
<comment type="caution">
    <text evidence="2">The sequence shown here is derived from an EMBL/GenBank/DDBJ whole genome shotgun (WGS) entry which is preliminary data.</text>
</comment>
<dbReference type="RefSeq" id="WP_222203259.1">
    <property type="nucleotide sequence ID" value="NZ_CAJZAH010000002.1"/>
</dbReference>
<keyword evidence="1" id="KW-1133">Transmembrane helix</keyword>
<dbReference type="InterPro" id="IPR019253">
    <property type="entry name" value="DUF2244_TM"/>
</dbReference>
<proteinExistence type="predicted"/>
<gene>
    <name evidence="2" type="ORF">LMG21510_02820</name>
</gene>
<keyword evidence="1" id="KW-0472">Membrane</keyword>
<keyword evidence="1" id="KW-0812">Transmembrane</keyword>
<evidence type="ECO:0000313" key="2">
    <source>
        <dbReference type="EMBL" id="CAG9175241.1"/>
    </source>
</evidence>
<keyword evidence="3" id="KW-1185">Reference proteome</keyword>
<reference evidence="2 3" key="1">
    <citation type="submission" date="2021-08" db="EMBL/GenBank/DDBJ databases">
        <authorList>
            <person name="Peeters C."/>
        </authorList>
    </citation>
    <scope>NUCLEOTIDE SEQUENCE [LARGE SCALE GENOMIC DNA]</scope>
    <source>
        <strain evidence="2 3">LMG 21510</strain>
    </source>
</reference>
<sequence length="170" mass="19181">MQDLGIAFQTAHDESAEFRGEILPVPSNDWLMKRNCSLSPRQVGWFYLSIFSFSTAIGLFFAWRGTWLVLPFTALELTGLGIALLMYARHATDYERVTLVDGMLVVETSSAAAVTRQKFNPRWVRVELGESSLALVSLRMGGQTVQVGCFLDPYRRRKFAQELASALRRL</sequence>
<dbReference type="Pfam" id="PF10003">
    <property type="entry name" value="DUF2244"/>
    <property type="match status" value="1"/>
</dbReference>
<feature type="transmembrane region" description="Helical" evidence="1">
    <location>
        <begin position="43"/>
        <end position="63"/>
    </location>
</feature>
<evidence type="ECO:0008006" key="4">
    <source>
        <dbReference type="Google" id="ProtNLM"/>
    </source>
</evidence>
<evidence type="ECO:0000313" key="3">
    <source>
        <dbReference type="Proteomes" id="UP000721236"/>
    </source>
</evidence>
<evidence type="ECO:0000256" key="1">
    <source>
        <dbReference type="SAM" id="Phobius"/>
    </source>
</evidence>
<protein>
    <recommendedName>
        <fullName evidence="4">DUF2244 domain-containing protein</fullName>
    </recommendedName>
</protein>
<dbReference type="InterPro" id="IPR016990">
    <property type="entry name" value="UCP032162_TM"/>
</dbReference>
<name>A0ABN7YT13_9BURK</name>
<dbReference type="PIRSF" id="PIRSF032162">
    <property type="entry name" value="UCP032162_imp"/>
    <property type="match status" value="1"/>
</dbReference>
<dbReference type="EMBL" id="CAJZAH010000002">
    <property type="protein sequence ID" value="CAG9175241.1"/>
    <property type="molecule type" value="Genomic_DNA"/>
</dbReference>
<feature type="transmembrane region" description="Helical" evidence="1">
    <location>
        <begin position="69"/>
        <end position="88"/>
    </location>
</feature>
<accession>A0ABN7YT13</accession>